<gene>
    <name evidence="1" type="ORF">OU415_02390</name>
</gene>
<dbReference type="RefSeq" id="WP_270946830.1">
    <property type="nucleotide sequence ID" value="NZ_JAQGLA010000002.1"/>
</dbReference>
<organism evidence="1 2">
    <name type="scientific">Saccharopolyspora oryzae</name>
    <dbReference type="NCBI Taxonomy" id="2997343"/>
    <lineage>
        <taxon>Bacteria</taxon>
        <taxon>Bacillati</taxon>
        <taxon>Actinomycetota</taxon>
        <taxon>Actinomycetes</taxon>
        <taxon>Pseudonocardiales</taxon>
        <taxon>Pseudonocardiaceae</taxon>
        <taxon>Saccharopolyspora</taxon>
    </lineage>
</organism>
<comment type="caution">
    <text evidence="1">The sequence shown here is derived from an EMBL/GenBank/DDBJ whole genome shotgun (WGS) entry which is preliminary data.</text>
</comment>
<dbReference type="Proteomes" id="UP001210380">
    <property type="component" value="Unassembled WGS sequence"/>
</dbReference>
<sequence length="167" mass="17919">MRGEALQWRVQWCVAKYASDADYSAERAFEVIEREGNLLVIGGASALWERLIGTAVTAFDNTNAYLGVGDSTTAAADTQTDLQAASNKLRKAMDATYPQHTDSTSSAGAKSITYRSTFGSSDANFAWNEWAIFNASAAGRMLNRKVESLGTKASGSTWTLTVTLSLA</sequence>
<evidence type="ECO:0000313" key="1">
    <source>
        <dbReference type="EMBL" id="MDA3624266.1"/>
    </source>
</evidence>
<protein>
    <submittedName>
        <fullName evidence="1">Uncharacterized protein</fullName>
    </submittedName>
</protein>
<keyword evidence="2" id="KW-1185">Reference proteome</keyword>
<name>A0ABT4URB1_9PSEU</name>
<dbReference type="EMBL" id="JAQGLA010000002">
    <property type="protein sequence ID" value="MDA3624266.1"/>
    <property type="molecule type" value="Genomic_DNA"/>
</dbReference>
<proteinExistence type="predicted"/>
<reference evidence="1 2" key="1">
    <citation type="submission" date="2022-11" db="EMBL/GenBank/DDBJ databases">
        <title>Draft genome sequence of Saccharopolyspora sp. WRP15-2 isolated from rhizosphere soils of wild rice in Thailand.</title>
        <authorList>
            <person name="Duangmal K."/>
            <person name="Kammanee S."/>
            <person name="Muangham S."/>
        </authorList>
    </citation>
    <scope>NUCLEOTIDE SEQUENCE [LARGE SCALE GENOMIC DNA]</scope>
    <source>
        <strain evidence="1 2">WRP15-2</strain>
    </source>
</reference>
<evidence type="ECO:0000313" key="2">
    <source>
        <dbReference type="Proteomes" id="UP001210380"/>
    </source>
</evidence>
<accession>A0ABT4URB1</accession>